<dbReference type="SUPFAM" id="SSF57716">
    <property type="entry name" value="Glucocorticoid receptor-like (DNA-binding domain)"/>
    <property type="match status" value="1"/>
</dbReference>
<feature type="compositionally biased region" description="Acidic residues" evidence="1">
    <location>
        <begin position="372"/>
        <end position="388"/>
    </location>
</feature>
<dbReference type="SMART" id="SM00868">
    <property type="entry name" value="zf-AD"/>
    <property type="match status" value="1"/>
</dbReference>
<feature type="region of interest" description="Disordered" evidence="1">
    <location>
        <begin position="345"/>
        <end position="388"/>
    </location>
</feature>
<dbReference type="GO" id="GO:0008270">
    <property type="term" value="F:zinc ion binding"/>
    <property type="evidence" value="ECO:0007669"/>
    <property type="project" value="UniProtKB-UniRule"/>
</dbReference>
<gene>
    <name evidence="2" type="primary">110681513</name>
</gene>
<dbReference type="PROSITE" id="PS51915">
    <property type="entry name" value="ZAD"/>
    <property type="match status" value="1"/>
</dbReference>
<organism evidence="2 3">
    <name type="scientific">Aedes aegypti</name>
    <name type="common">Yellowfever mosquito</name>
    <name type="synonym">Culex aegypti</name>
    <dbReference type="NCBI Taxonomy" id="7159"/>
    <lineage>
        <taxon>Eukaryota</taxon>
        <taxon>Metazoa</taxon>
        <taxon>Ecdysozoa</taxon>
        <taxon>Arthropoda</taxon>
        <taxon>Hexapoda</taxon>
        <taxon>Insecta</taxon>
        <taxon>Pterygota</taxon>
        <taxon>Neoptera</taxon>
        <taxon>Endopterygota</taxon>
        <taxon>Diptera</taxon>
        <taxon>Nematocera</taxon>
        <taxon>Culicoidea</taxon>
        <taxon>Culicidae</taxon>
        <taxon>Culicinae</taxon>
        <taxon>Aedini</taxon>
        <taxon>Aedes</taxon>
        <taxon>Stegomyia</taxon>
    </lineage>
</organism>
<reference evidence="2" key="2">
    <citation type="submission" date="2020-05" db="UniProtKB">
        <authorList>
            <consortium name="EnsemblMetazoa"/>
        </authorList>
    </citation>
    <scope>IDENTIFICATION</scope>
    <source>
        <strain evidence="2">LVP_AGWG</strain>
    </source>
</reference>
<keyword evidence="3" id="KW-1185">Reference proteome</keyword>
<dbReference type="AlphaFoldDB" id="A0A6I8U5W3"/>
<dbReference type="Pfam" id="PF07776">
    <property type="entry name" value="zf-AD"/>
    <property type="match status" value="1"/>
</dbReference>
<dbReference type="PROSITE" id="PS00028">
    <property type="entry name" value="ZINC_FINGER_C2H2_1"/>
    <property type="match status" value="3"/>
</dbReference>
<dbReference type="PROSITE" id="PS50157">
    <property type="entry name" value="ZINC_FINGER_C2H2_2"/>
    <property type="match status" value="1"/>
</dbReference>
<dbReference type="EnsemblMetazoa" id="AAEL023391-RA">
    <property type="protein sequence ID" value="AAEL023391-PA"/>
    <property type="gene ID" value="AAEL023391"/>
</dbReference>
<dbReference type="FunCoup" id="A0A6I8U5W3">
    <property type="interactions" value="255"/>
</dbReference>
<evidence type="ECO:0000313" key="3">
    <source>
        <dbReference type="Proteomes" id="UP000008820"/>
    </source>
</evidence>
<proteinExistence type="predicted"/>
<protein>
    <submittedName>
        <fullName evidence="2">Uncharacterized protein</fullName>
    </submittedName>
</protein>
<accession>A0A6I8U5W3</accession>
<dbReference type="InParanoid" id="A0A6I8U5W3"/>
<evidence type="ECO:0000256" key="1">
    <source>
        <dbReference type="SAM" id="MobiDB-lite"/>
    </source>
</evidence>
<dbReference type="SMART" id="SM00355">
    <property type="entry name" value="ZnF_C2H2"/>
    <property type="match status" value="3"/>
</dbReference>
<dbReference type="InterPro" id="IPR013087">
    <property type="entry name" value="Znf_C2H2_type"/>
</dbReference>
<dbReference type="InterPro" id="IPR012934">
    <property type="entry name" value="Znf_AD"/>
</dbReference>
<reference evidence="2 3" key="1">
    <citation type="submission" date="2017-06" db="EMBL/GenBank/DDBJ databases">
        <title>Aedes aegypti genome working group (AGWG) sequencing and assembly.</title>
        <authorList>
            <consortium name="Aedes aegypti Genome Working Group (AGWG)"/>
            <person name="Matthews B.J."/>
        </authorList>
    </citation>
    <scope>NUCLEOTIDE SEQUENCE [LARGE SCALE GENOMIC DNA]</scope>
    <source>
        <strain evidence="2 3">LVP_AGWG</strain>
    </source>
</reference>
<dbReference type="Gene3D" id="3.40.1800.20">
    <property type="match status" value="1"/>
</dbReference>
<dbReference type="Proteomes" id="UP000008820">
    <property type="component" value="Chromosome 1"/>
</dbReference>
<sequence>MSKRPGPFADDVCSDDYLELPHEDFAAYCRLCFSISQLEPLFASRKDENYQLIGMIEMCTGIKLSPKTDSPSSICLQCRIMMDEFISFRKLCQRLNRVYRRKRNEMDATKGTAGAVNYHQSATIIATESQELPMEAVVSDEPIAAEGVAEDPAPMEITDEMCATTVAPEPSALEASVVAEGVAPESFIVHELSDEDEDDDDVQITAVETIPIAFDLSEDNDDPFIKMANDWYCCKACSRLYQAFPQLVEHLRDVHPDKAAILRQRSKESYFRPKESDLQTVQYGSGTYIKCDLCDAFWSSKVNIMRHRWRYHGAFDDCRKIICREPSCKCFFMETKAHNRHLEIVHGRKRRQRKKAAPEKTNGASAENENGNNDDDDDDVVLVTMDEDASQARASPIVVEVYPINE</sequence>
<dbReference type="OrthoDB" id="8922241at2759"/>
<evidence type="ECO:0000313" key="2">
    <source>
        <dbReference type="EnsemblMetazoa" id="AAEL023391-PA"/>
    </source>
</evidence>
<name>A0A6I8U5W3_AEDAE</name>
<dbReference type="GO" id="GO:0005634">
    <property type="term" value="C:nucleus"/>
    <property type="evidence" value="ECO:0007669"/>
    <property type="project" value="InterPro"/>
</dbReference>